<evidence type="ECO:0000313" key="2">
    <source>
        <dbReference type="Proteomes" id="UP000054477"/>
    </source>
</evidence>
<proteinExistence type="predicted"/>
<gene>
    <name evidence="1" type="ORF">K443DRAFT_474640</name>
</gene>
<keyword evidence="2" id="KW-1185">Reference proteome</keyword>
<reference evidence="2" key="2">
    <citation type="submission" date="2015-01" db="EMBL/GenBank/DDBJ databases">
        <title>Evolutionary Origins and Diversification of the Mycorrhizal Mutualists.</title>
        <authorList>
            <consortium name="DOE Joint Genome Institute"/>
            <consortium name="Mycorrhizal Genomics Consortium"/>
            <person name="Kohler A."/>
            <person name="Kuo A."/>
            <person name="Nagy L.G."/>
            <person name="Floudas D."/>
            <person name="Copeland A."/>
            <person name="Barry K.W."/>
            <person name="Cichocki N."/>
            <person name="Veneault-Fourrey C."/>
            <person name="LaButti K."/>
            <person name="Lindquist E.A."/>
            <person name="Lipzen A."/>
            <person name="Lundell T."/>
            <person name="Morin E."/>
            <person name="Murat C."/>
            <person name="Riley R."/>
            <person name="Ohm R."/>
            <person name="Sun H."/>
            <person name="Tunlid A."/>
            <person name="Henrissat B."/>
            <person name="Grigoriev I.V."/>
            <person name="Hibbett D.S."/>
            <person name="Martin F."/>
        </authorList>
    </citation>
    <scope>NUCLEOTIDE SEQUENCE [LARGE SCALE GENOMIC DNA]</scope>
    <source>
        <strain evidence="2">LaAM-08-1</strain>
    </source>
</reference>
<evidence type="ECO:0000313" key="1">
    <source>
        <dbReference type="EMBL" id="KIJ91682.1"/>
    </source>
</evidence>
<dbReference type="Proteomes" id="UP000054477">
    <property type="component" value="Unassembled WGS sequence"/>
</dbReference>
<dbReference type="EMBL" id="KN838979">
    <property type="protein sequence ID" value="KIJ91682.1"/>
    <property type="molecule type" value="Genomic_DNA"/>
</dbReference>
<dbReference type="HOGENOM" id="CLU_1540308_0_0_1"/>
<name>A0A0C9X595_9AGAR</name>
<dbReference type="AlphaFoldDB" id="A0A0C9X595"/>
<protein>
    <submittedName>
        <fullName evidence="1">Uncharacterized protein</fullName>
    </submittedName>
</protein>
<reference evidence="1 2" key="1">
    <citation type="submission" date="2014-04" db="EMBL/GenBank/DDBJ databases">
        <authorList>
            <consortium name="DOE Joint Genome Institute"/>
            <person name="Kuo A."/>
            <person name="Kohler A."/>
            <person name="Nagy L.G."/>
            <person name="Floudas D."/>
            <person name="Copeland A."/>
            <person name="Barry K.W."/>
            <person name="Cichocki N."/>
            <person name="Veneault-Fourrey C."/>
            <person name="LaButti K."/>
            <person name="Lindquist E.A."/>
            <person name="Lipzen A."/>
            <person name="Lundell T."/>
            <person name="Morin E."/>
            <person name="Murat C."/>
            <person name="Sun H."/>
            <person name="Tunlid A."/>
            <person name="Henrissat B."/>
            <person name="Grigoriev I.V."/>
            <person name="Hibbett D.S."/>
            <person name="Martin F."/>
            <person name="Nordberg H.P."/>
            <person name="Cantor M.N."/>
            <person name="Hua S.X."/>
        </authorList>
    </citation>
    <scope>NUCLEOTIDE SEQUENCE [LARGE SCALE GENOMIC DNA]</scope>
    <source>
        <strain evidence="1 2">LaAM-08-1</strain>
    </source>
</reference>
<accession>A0A0C9X595</accession>
<sequence length="174" mass="20496">MNPTAILETNCFQSCIHHHFSICFLKDLREMFSVGNISFLRPAYVMEYMLCWPRLYHHRERLLGMIQLQNARFTFRFSAERIETGVRHEWTNGSELPSLIITYQCGPGLAKTLRVLRLFLSNTKSWHQFKFREVGTPLQVAILRVVEGIELRAHSRRQAFEPRHLAHNVTEELL</sequence>
<organism evidence="1 2">
    <name type="scientific">Laccaria amethystina LaAM-08-1</name>
    <dbReference type="NCBI Taxonomy" id="1095629"/>
    <lineage>
        <taxon>Eukaryota</taxon>
        <taxon>Fungi</taxon>
        <taxon>Dikarya</taxon>
        <taxon>Basidiomycota</taxon>
        <taxon>Agaricomycotina</taxon>
        <taxon>Agaricomycetes</taxon>
        <taxon>Agaricomycetidae</taxon>
        <taxon>Agaricales</taxon>
        <taxon>Agaricineae</taxon>
        <taxon>Hydnangiaceae</taxon>
        <taxon>Laccaria</taxon>
    </lineage>
</organism>